<sequence length="253" mass="27140">MSRTSQLSLPVLLTSSPPSSSQLSPVSSFSRFVVIPRCYRHLLRPLAKMFTTQALLTLAAAGLSSAHFTLKYPEWRGNTFDDTLNYTQWSWPCGGPAYGSGNRTDWPLSGGSLGVTLGHAYNFLYINLGIEENGTVASFPTSLTPNPLNTTGSGTLCLSDLLVPSDLNITAGTNASLQVIKVGRSGQAQYNCADIRFVEDAPEPTEEQCATDDGAYFAIEPQSHEEANATDGEDGDDAASGDEDRPLNDEGFF</sequence>
<dbReference type="AlphaFoldDB" id="A0A3N2PYI0"/>
<dbReference type="STRING" id="1314773.A0A3N2PYI0"/>
<dbReference type="InterPro" id="IPR046936">
    <property type="entry name" value="BIM1-like"/>
</dbReference>
<keyword evidence="4" id="KW-0732">Signal</keyword>
<dbReference type="RefSeq" id="XP_028467397.1">
    <property type="nucleotide sequence ID" value="XM_028606726.1"/>
</dbReference>
<proteinExistence type="predicted"/>
<dbReference type="InterPro" id="IPR046530">
    <property type="entry name" value="BIM1-like_dom"/>
</dbReference>
<dbReference type="GO" id="GO:0005886">
    <property type="term" value="C:plasma membrane"/>
    <property type="evidence" value="ECO:0007669"/>
    <property type="project" value="UniProtKB-SubCell"/>
</dbReference>
<evidence type="ECO:0000313" key="10">
    <source>
        <dbReference type="EMBL" id="ROT39591.1"/>
    </source>
</evidence>
<dbReference type="EMBL" id="ML119053">
    <property type="protein sequence ID" value="ROT39591.1"/>
    <property type="molecule type" value="Genomic_DNA"/>
</dbReference>
<dbReference type="Pfam" id="PF20238">
    <property type="entry name" value="BIM1-like_dom"/>
    <property type="match status" value="1"/>
</dbReference>
<dbReference type="GeneID" id="39575204"/>
<evidence type="ECO:0000256" key="8">
    <source>
        <dbReference type="SAM" id="MobiDB-lite"/>
    </source>
</evidence>
<evidence type="ECO:0000256" key="2">
    <source>
        <dbReference type="ARBA" id="ARBA00022475"/>
    </source>
</evidence>
<name>A0A3N2PYI0_SODAK</name>
<keyword evidence="7" id="KW-0449">Lipoprotein</keyword>
<keyword evidence="11" id="KW-1185">Reference proteome</keyword>
<feature type="compositionally biased region" description="Basic and acidic residues" evidence="8">
    <location>
        <begin position="242"/>
        <end position="253"/>
    </location>
</feature>
<keyword evidence="5" id="KW-0472">Membrane</keyword>
<evidence type="ECO:0000256" key="3">
    <source>
        <dbReference type="ARBA" id="ARBA00022622"/>
    </source>
</evidence>
<evidence type="ECO:0000256" key="6">
    <source>
        <dbReference type="ARBA" id="ARBA00023180"/>
    </source>
</evidence>
<dbReference type="PANTHER" id="PTHR34992:SF2">
    <property type="entry name" value="COPPER ACQUISITION FACTOR BIM1-LIKE DOMAIN-CONTAINING PROTEIN"/>
    <property type="match status" value="1"/>
</dbReference>
<feature type="compositionally biased region" description="Acidic residues" evidence="8">
    <location>
        <begin position="231"/>
        <end position="241"/>
    </location>
</feature>
<gene>
    <name evidence="10" type="ORF">SODALDRAFT_133882</name>
</gene>
<keyword evidence="6" id="KW-0325">Glycoprotein</keyword>
<dbReference type="CDD" id="cd21176">
    <property type="entry name" value="LPMO_auxiliary-like"/>
    <property type="match status" value="1"/>
</dbReference>
<dbReference type="Proteomes" id="UP000272025">
    <property type="component" value="Unassembled WGS sequence"/>
</dbReference>
<feature type="region of interest" description="Disordered" evidence="8">
    <location>
        <begin position="220"/>
        <end position="253"/>
    </location>
</feature>
<keyword evidence="3" id="KW-0336">GPI-anchor</keyword>
<comment type="subcellular location">
    <subcellularLocation>
        <location evidence="1">Cell membrane</location>
        <topology evidence="1">Lipid-anchor</topology>
        <topology evidence="1">GPI-anchor</topology>
    </subcellularLocation>
</comment>
<evidence type="ECO:0000259" key="9">
    <source>
        <dbReference type="Pfam" id="PF20238"/>
    </source>
</evidence>
<keyword evidence="2" id="KW-1003">Cell membrane</keyword>
<reference evidence="10 11" key="1">
    <citation type="journal article" date="2018" name="Mol. Ecol.">
        <title>The obligate alkalophilic soda-lake fungus Sodiomyces alkalinus has shifted to a protein diet.</title>
        <authorList>
            <person name="Grum-Grzhimaylo A.A."/>
            <person name="Falkoski D.L."/>
            <person name="van den Heuvel J."/>
            <person name="Valero-Jimenez C.A."/>
            <person name="Min B."/>
            <person name="Choi I.G."/>
            <person name="Lipzen A."/>
            <person name="Daum C.G."/>
            <person name="Aanen D.K."/>
            <person name="Tsang A."/>
            <person name="Henrissat B."/>
            <person name="Bilanenko E.N."/>
            <person name="de Vries R.P."/>
            <person name="van Kan J.A.L."/>
            <person name="Grigoriev I.V."/>
            <person name="Debets A.J.M."/>
        </authorList>
    </citation>
    <scope>NUCLEOTIDE SEQUENCE [LARGE SCALE GENOMIC DNA]</scope>
    <source>
        <strain evidence="10 11">F11</strain>
    </source>
</reference>
<evidence type="ECO:0000313" key="11">
    <source>
        <dbReference type="Proteomes" id="UP000272025"/>
    </source>
</evidence>
<evidence type="ECO:0000256" key="7">
    <source>
        <dbReference type="ARBA" id="ARBA00023288"/>
    </source>
</evidence>
<dbReference type="GO" id="GO:0098552">
    <property type="term" value="C:side of membrane"/>
    <property type="evidence" value="ECO:0007669"/>
    <property type="project" value="UniProtKB-KW"/>
</dbReference>
<dbReference type="PANTHER" id="PTHR34992">
    <property type="entry name" value="HYPHAL ANASTAMOSIS-7 PROTEIN"/>
    <property type="match status" value="1"/>
</dbReference>
<dbReference type="OrthoDB" id="5333578at2759"/>
<organism evidence="10 11">
    <name type="scientific">Sodiomyces alkalinus (strain CBS 110278 / VKM F-3762 / F11)</name>
    <name type="common">Alkaliphilic filamentous fungus</name>
    <dbReference type="NCBI Taxonomy" id="1314773"/>
    <lineage>
        <taxon>Eukaryota</taxon>
        <taxon>Fungi</taxon>
        <taxon>Dikarya</taxon>
        <taxon>Ascomycota</taxon>
        <taxon>Pezizomycotina</taxon>
        <taxon>Sordariomycetes</taxon>
        <taxon>Hypocreomycetidae</taxon>
        <taxon>Glomerellales</taxon>
        <taxon>Plectosphaerellaceae</taxon>
        <taxon>Sodiomyces</taxon>
    </lineage>
</organism>
<evidence type="ECO:0000256" key="4">
    <source>
        <dbReference type="ARBA" id="ARBA00022729"/>
    </source>
</evidence>
<evidence type="ECO:0000256" key="5">
    <source>
        <dbReference type="ARBA" id="ARBA00023136"/>
    </source>
</evidence>
<evidence type="ECO:0000256" key="1">
    <source>
        <dbReference type="ARBA" id="ARBA00004609"/>
    </source>
</evidence>
<accession>A0A3N2PYI0</accession>
<feature type="domain" description="Copper acquisition factor BIM1-like" evidence="9">
    <location>
        <begin position="65"/>
        <end position="212"/>
    </location>
</feature>
<protein>
    <recommendedName>
        <fullName evidence="9">Copper acquisition factor BIM1-like domain-containing protein</fullName>
    </recommendedName>
</protein>
<feature type="region of interest" description="Disordered" evidence="8">
    <location>
        <begin position="1"/>
        <end position="25"/>
    </location>
</feature>